<reference evidence="1" key="1">
    <citation type="submission" date="2022-10" db="EMBL/GenBank/DDBJ databases">
        <title>Culturing micro-colonial fungi from biological soil crusts in the Mojave desert and describing Neophaeococcomyces mojavensis, and introducing the new genera and species Taxawa tesnikishii.</title>
        <authorList>
            <person name="Kurbessoian T."/>
            <person name="Stajich J.E."/>
        </authorList>
    </citation>
    <scope>NUCLEOTIDE SEQUENCE</scope>
    <source>
        <strain evidence="1">JES_112</strain>
    </source>
</reference>
<comment type="caution">
    <text evidence="1">The sequence shown here is derived from an EMBL/GenBank/DDBJ whole genome shotgun (WGS) entry which is preliminary data.</text>
</comment>
<evidence type="ECO:0000313" key="1">
    <source>
        <dbReference type="EMBL" id="KAJ9664676.1"/>
    </source>
</evidence>
<keyword evidence="2" id="KW-1185">Reference proteome</keyword>
<protein>
    <submittedName>
        <fullName evidence="1">Uncharacterized protein</fullName>
    </submittedName>
</protein>
<evidence type="ECO:0000313" key="2">
    <source>
        <dbReference type="Proteomes" id="UP001172386"/>
    </source>
</evidence>
<gene>
    <name evidence="1" type="ORF">H2198_000022</name>
</gene>
<name>A0ACC3AKP9_9EURO</name>
<proteinExistence type="predicted"/>
<organism evidence="1 2">
    <name type="scientific">Neophaeococcomyces mojaviensis</name>
    <dbReference type="NCBI Taxonomy" id="3383035"/>
    <lineage>
        <taxon>Eukaryota</taxon>
        <taxon>Fungi</taxon>
        <taxon>Dikarya</taxon>
        <taxon>Ascomycota</taxon>
        <taxon>Pezizomycotina</taxon>
        <taxon>Eurotiomycetes</taxon>
        <taxon>Chaetothyriomycetidae</taxon>
        <taxon>Chaetothyriales</taxon>
        <taxon>Chaetothyriales incertae sedis</taxon>
        <taxon>Neophaeococcomyces</taxon>
    </lineage>
</organism>
<dbReference type="EMBL" id="JAPDRQ010000001">
    <property type="protein sequence ID" value="KAJ9664676.1"/>
    <property type="molecule type" value="Genomic_DNA"/>
</dbReference>
<sequence>MAASSVSPANGAASFLTIPIELRLNIFSYVFGGNAIELEKVRGQPRMRPKRWQTEHQALCLSRQLRDEALGRFRIDLELSEIVHTAPTGYAMSLSLVSGEEL</sequence>
<dbReference type="Proteomes" id="UP001172386">
    <property type="component" value="Unassembled WGS sequence"/>
</dbReference>
<accession>A0ACC3AKP9</accession>